<dbReference type="EC" id="3.5.1.1" evidence="2"/>
<dbReference type="InterPro" id="IPR020827">
    <property type="entry name" value="Asparaginase/glutaminase_AS1"/>
</dbReference>
<dbReference type="EMBL" id="CP122566">
    <property type="protein sequence ID" value="WGH92945.1"/>
    <property type="molecule type" value="Genomic_DNA"/>
</dbReference>
<dbReference type="InterPro" id="IPR036152">
    <property type="entry name" value="Asp/glu_Ase-like_sf"/>
</dbReference>
<evidence type="ECO:0000256" key="8">
    <source>
        <dbReference type="PROSITE-ProRule" id="PRU10100"/>
    </source>
</evidence>
<comment type="similarity">
    <text evidence="1">Belongs to the asparaginase 1 family.</text>
</comment>
<evidence type="ECO:0000256" key="2">
    <source>
        <dbReference type="ARBA" id="ARBA00012920"/>
    </source>
</evidence>
<accession>A0AAJ6AGL8</accession>
<dbReference type="InterPro" id="IPR004550">
    <property type="entry name" value="AsnASE_II"/>
</dbReference>
<dbReference type="PIRSF" id="PIRSF001220">
    <property type="entry name" value="L-ASNase_gatD"/>
    <property type="match status" value="1"/>
</dbReference>
<feature type="binding site" evidence="6">
    <location>
        <begin position="96"/>
        <end position="97"/>
    </location>
    <ligand>
        <name>substrate</name>
    </ligand>
</feature>
<dbReference type="Gene3D" id="3.40.50.40">
    <property type="match status" value="1"/>
</dbReference>
<dbReference type="InterPro" id="IPR027473">
    <property type="entry name" value="L-asparaginase_C"/>
</dbReference>
<dbReference type="Pfam" id="PF00710">
    <property type="entry name" value="Asparaginase"/>
    <property type="match status" value="1"/>
</dbReference>
<dbReference type="PANTHER" id="PTHR11707:SF28">
    <property type="entry name" value="60 KDA LYSOPHOSPHOLIPASE"/>
    <property type="match status" value="1"/>
</dbReference>
<dbReference type="PANTHER" id="PTHR11707">
    <property type="entry name" value="L-ASPARAGINASE"/>
    <property type="match status" value="1"/>
</dbReference>
<reference evidence="11 12" key="1">
    <citation type="submission" date="2023-03" db="EMBL/GenBank/DDBJ databases">
        <title>Complete genome sequences of several Auritidibacter ignavus strains isolated from ear infections.</title>
        <authorList>
            <person name="Baehr T."/>
            <person name="Baumhoegger A.M."/>
        </authorList>
    </citation>
    <scope>NUCLEOTIDE SEQUENCE [LARGE SCALE GENOMIC DNA]</scope>
    <source>
        <strain evidence="11 12">BABAE-6</strain>
    </source>
</reference>
<dbReference type="PIRSF" id="PIRSF500176">
    <property type="entry name" value="L_ASNase"/>
    <property type="match status" value="1"/>
</dbReference>
<name>A0AAJ6AGL8_9MICC</name>
<dbReference type="PROSITE" id="PS51732">
    <property type="entry name" value="ASN_GLN_ASE_3"/>
    <property type="match status" value="1"/>
</dbReference>
<sequence>MPRVHVIATGGTIASRTEHHSIGSVASDSVEELLGVITSGDREAHEDWPEHQVSGEQLFSVNSFRLTFADLRQIALAVEQAVADPEVVGVVITHGTDTIEDTAFFLHCVYTGTVPVVITGAQKPADDPAGDGPGNLREAILAAGHPHMADTGVTISFAGRIHSARATRKHHTLAPEPFTGGTEIATVTHGKLVRQATAAAGPGLPMPPAEIGSVQIPILEAGLGSSAQLARHLVEDSASCGITLDGLVLMGTGAGNAADGFVTVVDLACQHHIPVVLATRTTFGPVVAIYGNGGGVDLVAAGAMLAGSLSPYQARILLALLVCAGFAADQLANRFAEVAG</sequence>
<evidence type="ECO:0000256" key="4">
    <source>
        <dbReference type="ARBA" id="ARBA00049366"/>
    </source>
</evidence>
<evidence type="ECO:0000313" key="11">
    <source>
        <dbReference type="EMBL" id="WGH92945.1"/>
    </source>
</evidence>
<dbReference type="InterPro" id="IPR040919">
    <property type="entry name" value="Asparaginase_C"/>
</dbReference>
<evidence type="ECO:0000256" key="6">
    <source>
        <dbReference type="PIRSR" id="PIRSR001220-2"/>
    </source>
</evidence>
<dbReference type="InterPro" id="IPR027475">
    <property type="entry name" value="Asparaginase/glutaminase_AS2"/>
</dbReference>
<feature type="active site" description="O-isoaspartyl threonine intermediate" evidence="5">
    <location>
        <position position="12"/>
    </location>
</feature>
<dbReference type="InterPro" id="IPR006034">
    <property type="entry name" value="Asparaginase/glutaminase-like"/>
</dbReference>
<dbReference type="Proteomes" id="UP001224674">
    <property type="component" value="Chromosome"/>
</dbReference>
<organism evidence="11 12">
    <name type="scientific">Auritidibacter ignavus</name>
    <dbReference type="NCBI Taxonomy" id="678932"/>
    <lineage>
        <taxon>Bacteria</taxon>
        <taxon>Bacillati</taxon>
        <taxon>Actinomycetota</taxon>
        <taxon>Actinomycetes</taxon>
        <taxon>Micrococcales</taxon>
        <taxon>Micrococcaceae</taxon>
        <taxon>Auritidibacter</taxon>
    </lineage>
</organism>
<keyword evidence="12" id="KW-1185">Reference proteome</keyword>
<feature type="domain" description="L-asparaginase N-terminal" evidence="9">
    <location>
        <begin position="3"/>
        <end position="187"/>
    </location>
</feature>
<comment type="catalytic activity">
    <reaction evidence="4">
        <text>L-asparagine + H2O = L-aspartate + NH4(+)</text>
        <dbReference type="Rhea" id="RHEA:21016"/>
        <dbReference type="ChEBI" id="CHEBI:15377"/>
        <dbReference type="ChEBI" id="CHEBI:28938"/>
        <dbReference type="ChEBI" id="CHEBI:29991"/>
        <dbReference type="ChEBI" id="CHEBI:58048"/>
        <dbReference type="EC" id="3.5.1.1"/>
    </reaction>
</comment>
<evidence type="ECO:0000259" key="9">
    <source>
        <dbReference type="Pfam" id="PF00710"/>
    </source>
</evidence>
<dbReference type="SMART" id="SM00870">
    <property type="entry name" value="Asparaginase"/>
    <property type="match status" value="1"/>
</dbReference>
<dbReference type="GO" id="GO:0004067">
    <property type="term" value="F:asparaginase activity"/>
    <property type="evidence" value="ECO:0007669"/>
    <property type="project" value="UniProtKB-UniRule"/>
</dbReference>
<dbReference type="PRINTS" id="PR00139">
    <property type="entry name" value="ASNGLNASE"/>
</dbReference>
<feature type="domain" description="Asparaginase/glutaminase C-terminal" evidence="10">
    <location>
        <begin position="218"/>
        <end position="333"/>
    </location>
</feature>
<dbReference type="GO" id="GO:0006528">
    <property type="term" value="P:asparagine metabolic process"/>
    <property type="evidence" value="ECO:0007669"/>
    <property type="project" value="InterPro"/>
</dbReference>
<dbReference type="InterPro" id="IPR027474">
    <property type="entry name" value="L-asparaginase_N"/>
</dbReference>
<dbReference type="PROSITE" id="PS00144">
    <property type="entry name" value="ASN_GLN_ASE_1"/>
    <property type="match status" value="1"/>
</dbReference>
<feature type="active site" evidence="8">
    <location>
        <position position="96"/>
    </location>
</feature>
<dbReference type="Pfam" id="PF17763">
    <property type="entry name" value="Asparaginase_C"/>
    <property type="match status" value="1"/>
</dbReference>
<feature type="binding site" evidence="6">
    <location>
        <position position="63"/>
    </location>
    <ligand>
        <name>substrate</name>
    </ligand>
</feature>
<dbReference type="InterPro" id="IPR037152">
    <property type="entry name" value="L-asparaginase_N_sf"/>
</dbReference>
<dbReference type="PROSITE" id="PS00917">
    <property type="entry name" value="ASN_GLN_ASE_2"/>
    <property type="match status" value="1"/>
</dbReference>
<evidence type="ECO:0000256" key="3">
    <source>
        <dbReference type="ARBA" id="ARBA00022801"/>
    </source>
</evidence>
<dbReference type="SFLD" id="SFLDS00057">
    <property type="entry name" value="Glutaminase/Asparaginase"/>
    <property type="match status" value="1"/>
</dbReference>
<gene>
    <name evidence="11" type="ORF">QDX21_11710</name>
</gene>
<keyword evidence="3" id="KW-0378">Hydrolase</keyword>
<dbReference type="SUPFAM" id="SSF53774">
    <property type="entry name" value="Glutaminase/Asparaginase"/>
    <property type="match status" value="1"/>
</dbReference>
<evidence type="ECO:0000256" key="5">
    <source>
        <dbReference type="PIRSR" id="PIRSR001220-1"/>
    </source>
</evidence>
<dbReference type="AlphaFoldDB" id="A0AAJ6AGL8"/>
<evidence type="ECO:0000259" key="10">
    <source>
        <dbReference type="Pfam" id="PF17763"/>
    </source>
</evidence>
<feature type="active site" evidence="7">
    <location>
        <position position="12"/>
    </location>
</feature>
<proteinExistence type="inferred from homology"/>
<evidence type="ECO:0000256" key="7">
    <source>
        <dbReference type="PROSITE-ProRule" id="PRU10099"/>
    </source>
</evidence>
<protein>
    <recommendedName>
        <fullName evidence="2">asparaginase</fullName>
        <ecNumber evidence="2">3.5.1.1</ecNumber>
    </recommendedName>
</protein>
<dbReference type="CDD" id="cd08964">
    <property type="entry name" value="L-asparaginase_II"/>
    <property type="match status" value="1"/>
</dbReference>
<evidence type="ECO:0000313" key="12">
    <source>
        <dbReference type="Proteomes" id="UP001224674"/>
    </source>
</evidence>
<evidence type="ECO:0000256" key="1">
    <source>
        <dbReference type="ARBA" id="ARBA00010518"/>
    </source>
</evidence>
<dbReference type="Gene3D" id="3.40.50.1170">
    <property type="entry name" value="L-asparaginase, N-terminal domain"/>
    <property type="match status" value="1"/>
</dbReference>
<dbReference type="RefSeq" id="WP_279673497.1">
    <property type="nucleotide sequence ID" value="NZ_CP122562.1"/>
</dbReference>